<dbReference type="InterPro" id="IPR036770">
    <property type="entry name" value="Ankyrin_rpt-contain_sf"/>
</dbReference>
<dbReference type="InterPro" id="IPR027417">
    <property type="entry name" value="P-loop_NTPase"/>
</dbReference>
<feature type="repeat" description="ANK" evidence="3">
    <location>
        <begin position="753"/>
        <end position="785"/>
    </location>
</feature>
<keyword evidence="2 3" id="KW-0040">ANK repeat</keyword>
<dbReference type="Proteomes" id="UP000515153">
    <property type="component" value="Chromosome I"/>
</dbReference>
<evidence type="ECO:0000313" key="6">
    <source>
        <dbReference type="RefSeq" id="XP_030982587.1"/>
    </source>
</evidence>
<keyword evidence="1" id="KW-0677">Repeat</keyword>
<dbReference type="SUPFAM" id="SSF48403">
    <property type="entry name" value="Ankyrin repeat"/>
    <property type="match status" value="1"/>
</dbReference>
<dbReference type="GeneID" id="41961391"/>
<gene>
    <name evidence="6" type="ORF">PgNI_06458</name>
</gene>
<feature type="repeat" description="ANK" evidence="3">
    <location>
        <begin position="720"/>
        <end position="752"/>
    </location>
</feature>
<dbReference type="Pfam" id="PF24883">
    <property type="entry name" value="NPHP3_N"/>
    <property type="match status" value="1"/>
</dbReference>
<evidence type="ECO:0000259" key="4">
    <source>
        <dbReference type="Pfam" id="PF24883"/>
    </source>
</evidence>
<proteinExistence type="predicted"/>
<feature type="repeat" description="ANK" evidence="3">
    <location>
        <begin position="687"/>
        <end position="719"/>
    </location>
</feature>
<dbReference type="AlphaFoldDB" id="A0A6P8B5W9"/>
<feature type="repeat" description="ANK" evidence="3">
    <location>
        <begin position="786"/>
        <end position="818"/>
    </location>
</feature>
<organism evidence="5 6">
    <name type="scientific">Pyricularia grisea</name>
    <name type="common">Crabgrass-specific blast fungus</name>
    <name type="synonym">Magnaporthe grisea</name>
    <dbReference type="NCBI Taxonomy" id="148305"/>
    <lineage>
        <taxon>Eukaryota</taxon>
        <taxon>Fungi</taxon>
        <taxon>Dikarya</taxon>
        <taxon>Ascomycota</taxon>
        <taxon>Pezizomycotina</taxon>
        <taxon>Sordariomycetes</taxon>
        <taxon>Sordariomycetidae</taxon>
        <taxon>Magnaporthales</taxon>
        <taxon>Pyriculariaceae</taxon>
        <taxon>Pyricularia</taxon>
    </lineage>
</organism>
<reference evidence="6" key="2">
    <citation type="submission" date="2019-10" db="EMBL/GenBank/DDBJ databases">
        <authorList>
            <consortium name="NCBI Genome Project"/>
        </authorList>
    </citation>
    <scope>NUCLEOTIDE SEQUENCE</scope>
    <source>
        <strain evidence="6">NI907</strain>
    </source>
</reference>
<sequence length="844" mass="94240">MANHDPHQSFGSIEATNAIAGNRFSGTTHFVFNQTSAGHVQERLAEKDACFHSLAFGDIHARQNDINPPQSGTCNWLFGTREFQQWQNNDDRGVHYGVLWIKGKPGAGKSTLMKHALGRYQNDLFRNHLIVAHFFNARGGTLERTTLGLLRSIVYQLLRNDSALYDRFIPIFRERQRLCHTTEWQWRLSELQDFVRSIVQQPQSRPILLLVDALDECDDVEVRNMVHFLETLSREAFRADIQLQMCLSSRHYPNIRMDKFVELPVEDNADHGKDIARYTREWLRVHNEEMEFRIVEKANHVFLWVIIVVSLLNKAYDEGRIESMKRILEEIPDDLEKLFSNILGDDTDERAETVLMLQWVLLSREELTARQLFAAAVKISLPSEPTLELIKRRITTSSKGLIEVRKNEQGTVQFIHLSVRDFLFRKKILQKLDPTLGEEPIMASHGRLWDYCWQCLEQEVTAPAKTQGVVQPLRKIPLLGYATRHILFHAEMAMPGDMKNRDGDDERGRKEGCVRSCDIPAKASIQRWVQRPNGWFQRWKLLWNEQNSGISYRVGEDAGLVYMLAFLGLRNLLAIVVNGANVNEPGGYHGSALNAACGGRHQQIVELLLKQGADVNAQGGQYGNTLQTACIRGYQQIVELLLKQGADVNAQGGDYANALQAACFRGHPQIVGLLLEQGANVNEPGGYHGSALNAACFCGYPQIVGLLLKQGADVNAQGGHYGNALQTACFCGHPQIVGLLLKQGADVNAQSGDYGNALQTACIRGHSQIVGLLLKQGADVNAQGGDYGNALQAACIRGHQQIVELLLKKGADVDAQGGYYGTPLKAASIFKHGHIVNLLIAKGA</sequence>
<reference evidence="6" key="3">
    <citation type="submission" date="2025-08" db="UniProtKB">
        <authorList>
            <consortium name="RefSeq"/>
        </authorList>
    </citation>
    <scope>IDENTIFICATION</scope>
    <source>
        <strain evidence="6">NI907</strain>
    </source>
</reference>
<reference evidence="5 6" key="1">
    <citation type="journal article" date="2019" name="Mol. Biol. Evol.">
        <title>Blast fungal genomes show frequent chromosomal changes, gene gains and losses, and effector gene turnover.</title>
        <authorList>
            <person name="Gomez Luciano L.B."/>
            <person name="Jason Tsai I."/>
            <person name="Chuma I."/>
            <person name="Tosa Y."/>
            <person name="Chen Y.H."/>
            <person name="Li J.Y."/>
            <person name="Li M.Y."/>
            <person name="Jade Lu M.Y."/>
            <person name="Nakayashiki H."/>
            <person name="Li W.H."/>
        </authorList>
    </citation>
    <scope>NUCLEOTIDE SEQUENCE [LARGE SCALE GENOMIC DNA]</scope>
    <source>
        <strain evidence="5 6">NI907</strain>
    </source>
</reference>
<dbReference type="PANTHER" id="PTHR24171">
    <property type="entry name" value="ANKYRIN REPEAT DOMAIN-CONTAINING PROTEIN 39-RELATED"/>
    <property type="match status" value="1"/>
</dbReference>
<dbReference type="KEGG" id="pgri:PgNI_06458"/>
<evidence type="ECO:0000256" key="1">
    <source>
        <dbReference type="ARBA" id="ARBA00022737"/>
    </source>
</evidence>
<keyword evidence="5" id="KW-1185">Reference proteome</keyword>
<evidence type="ECO:0000313" key="5">
    <source>
        <dbReference type="Proteomes" id="UP000515153"/>
    </source>
</evidence>
<feature type="repeat" description="ANK" evidence="3">
    <location>
        <begin position="621"/>
        <end position="653"/>
    </location>
</feature>
<dbReference type="PROSITE" id="PS50297">
    <property type="entry name" value="ANK_REP_REGION"/>
    <property type="match status" value="5"/>
</dbReference>
<feature type="domain" description="Nephrocystin 3-like N-terminal" evidence="4">
    <location>
        <begin position="72"/>
        <end position="250"/>
    </location>
</feature>
<dbReference type="SMART" id="SM00248">
    <property type="entry name" value="ANK"/>
    <property type="match status" value="7"/>
</dbReference>
<dbReference type="InterPro" id="IPR002110">
    <property type="entry name" value="Ankyrin_rpt"/>
</dbReference>
<dbReference type="Gene3D" id="3.40.50.300">
    <property type="entry name" value="P-loop containing nucleotide triphosphate hydrolases"/>
    <property type="match status" value="1"/>
</dbReference>
<feature type="repeat" description="ANK" evidence="3">
    <location>
        <begin position="588"/>
        <end position="620"/>
    </location>
</feature>
<feature type="repeat" description="ANK" evidence="3">
    <location>
        <begin position="654"/>
        <end position="686"/>
    </location>
</feature>
<dbReference type="SUPFAM" id="SSF52540">
    <property type="entry name" value="P-loop containing nucleoside triphosphate hydrolases"/>
    <property type="match status" value="1"/>
</dbReference>
<dbReference type="RefSeq" id="XP_030982587.1">
    <property type="nucleotide sequence ID" value="XM_031126482.1"/>
</dbReference>
<dbReference type="Gene3D" id="1.25.40.20">
    <property type="entry name" value="Ankyrin repeat-containing domain"/>
    <property type="match status" value="2"/>
</dbReference>
<dbReference type="PROSITE" id="PS50088">
    <property type="entry name" value="ANK_REPEAT"/>
    <property type="match status" value="7"/>
</dbReference>
<evidence type="ECO:0000256" key="2">
    <source>
        <dbReference type="ARBA" id="ARBA00023043"/>
    </source>
</evidence>
<name>A0A6P8B5W9_PYRGI</name>
<protein>
    <recommendedName>
        <fullName evidence="4">Nephrocystin 3-like N-terminal domain-containing protein</fullName>
    </recommendedName>
</protein>
<accession>A0A6P8B5W9</accession>
<dbReference type="Pfam" id="PF12796">
    <property type="entry name" value="Ank_2"/>
    <property type="match status" value="4"/>
</dbReference>
<evidence type="ECO:0000256" key="3">
    <source>
        <dbReference type="PROSITE-ProRule" id="PRU00023"/>
    </source>
</evidence>
<dbReference type="InterPro" id="IPR056884">
    <property type="entry name" value="NPHP3-like_N"/>
</dbReference>